<dbReference type="Pfam" id="PF08646">
    <property type="entry name" value="Rep_fac-A_C"/>
    <property type="match status" value="1"/>
</dbReference>
<dbReference type="InterPro" id="IPR012340">
    <property type="entry name" value="NA-bd_OB-fold"/>
</dbReference>
<dbReference type="EMBL" id="PDCK01000043">
    <property type="protein sequence ID" value="PRQ28613.1"/>
    <property type="molecule type" value="Genomic_DNA"/>
</dbReference>
<sequence>MQNQLVYCKASIRTFSTHEGWWYEACPQCYKQLTVKKNSDLRICQEHGMQIPLPCYRLHVTIEDPNSEATVKLRGKPAEQLFGITCKELLNKCPYAPQETLPPEILQTRADPCFSNPNH</sequence>
<reference evidence="2 3" key="1">
    <citation type="journal article" date="2018" name="Nat. Genet.">
        <title>The Rosa genome provides new insights in the design of modern roses.</title>
        <authorList>
            <person name="Bendahmane M."/>
        </authorList>
    </citation>
    <scope>NUCLEOTIDE SEQUENCE [LARGE SCALE GENOMIC DNA]</scope>
    <source>
        <strain evidence="3">cv. Old Blush</strain>
    </source>
</reference>
<evidence type="ECO:0000313" key="2">
    <source>
        <dbReference type="EMBL" id="PRQ28613.1"/>
    </source>
</evidence>
<dbReference type="Gene3D" id="2.40.50.140">
    <property type="entry name" value="Nucleic acid-binding proteins"/>
    <property type="match status" value="1"/>
</dbReference>
<proteinExistence type="predicted"/>
<dbReference type="SUPFAM" id="SSF50249">
    <property type="entry name" value="Nucleic acid-binding proteins"/>
    <property type="match status" value="1"/>
</dbReference>
<protein>
    <submittedName>
        <fullName evidence="2">Putative nucleic acid-binding protein</fullName>
    </submittedName>
</protein>
<comment type="caution">
    <text evidence="2">The sequence shown here is derived from an EMBL/GenBank/DDBJ whole genome shotgun (WGS) entry which is preliminary data.</text>
</comment>
<gene>
    <name evidence="2" type="ORF">RchiOBHm_Chr5g0004901</name>
</gene>
<dbReference type="Proteomes" id="UP000238479">
    <property type="component" value="Chromosome 5"/>
</dbReference>
<feature type="domain" description="Replication factor A C-terminal" evidence="1">
    <location>
        <begin position="8"/>
        <end position="91"/>
    </location>
</feature>
<evidence type="ECO:0000313" key="3">
    <source>
        <dbReference type="Proteomes" id="UP000238479"/>
    </source>
</evidence>
<dbReference type="AlphaFoldDB" id="A0A2P6Q358"/>
<evidence type="ECO:0000259" key="1">
    <source>
        <dbReference type="Pfam" id="PF08646"/>
    </source>
</evidence>
<keyword evidence="3" id="KW-1185">Reference proteome</keyword>
<name>A0A2P6Q358_ROSCH</name>
<dbReference type="PANTHER" id="PTHR47165">
    <property type="entry name" value="OS03G0429900 PROTEIN"/>
    <property type="match status" value="1"/>
</dbReference>
<dbReference type="InterPro" id="IPR013955">
    <property type="entry name" value="Rep_factor-A_C"/>
</dbReference>
<dbReference type="PANTHER" id="PTHR47165:SF4">
    <property type="entry name" value="OS03G0429900 PROTEIN"/>
    <property type="match status" value="1"/>
</dbReference>
<dbReference type="Gramene" id="PRQ28613">
    <property type="protein sequence ID" value="PRQ28613"/>
    <property type="gene ID" value="RchiOBHm_Chr5g0004901"/>
</dbReference>
<accession>A0A2P6Q358</accession>
<organism evidence="2 3">
    <name type="scientific">Rosa chinensis</name>
    <name type="common">China rose</name>
    <dbReference type="NCBI Taxonomy" id="74649"/>
    <lineage>
        <taxon>Eukaryota</taxon>
        <taxon>Viridiplantae</taxon>
        <taxon>Streptophyta</taxon>
        <taxon>Embryophyta</taxon>
        <taxon>Tracheophyta</taxon>
        <taxon>Spermatophyta</taxon>
        <taxon>Magnoliopsida</taxon>
        <taxon>eudicotyledons</taxon>
        <taxon>Gunneridae</taxon>
        <taxon>Pentapetalae</taxon>
        <taxon>rosids</taxon>
        <taxon>fabids</taxon>
        <taxon>Rosales</taxon>
        <taxon>Rosaceae</taxon>
        <taxon>Rosoideae</taxon>
        <taxon>Rosoideae incertae sedis</taxon>
        <taxon>Rosa</taxon>
    </lineage>
</organism>